<reference evidence="1" key="1">
    <citation type="submission" date="2017-05" db="UniProtKB">
        <authorList>
            <consortium name="EnsemblMetazoa"/>
        </authorList>
    </citation>
    <scope>IDENTIFICATION</scope>
</reference>
<sequence length="53" mass="5591">INECLNGALICPVCPGLSSPVGCCFELLICFAVCSLAPVQQYLWIAIITDTSS</sequence>
<name>A0A1X7U4Z0_AMPQE</name>
<dbReference type="EnsemblMetazoa" id="Aqu2.1.22815_001">
    <property type="protein sequence ID" value="Aqu2.1.22815_001"/>
    <property type="gene ID" value="Aqu2.1.22815"/>
</dbReference>
<dbReference type="AlphaFoldDB" id="A0A1X7U4Z0"/>
<organism evidence="1">
    <name type="scientific">Amphimedon queenslandica</name>
    <name type="common">Sponge</name>
    <dbReference type="NCBI Taxonomy" id="400682"/>
    <lineage>
        <taxon>Eukaryota</taxon>
        <taxon>Metazoa</taxon>
        <taxon>Porifera</taxon>
        <taxon>Demospongiae</taxon>
        <taxon>Heteroscleromorpha</taxon>
        <taxon>Haplosclerida</taxon>
        <taxon>Niphatidae</taxon>
        <taxon>Amphimedon</taxon>
    </lineage>
</organism>
<dbReference type="InParanoid" id="A0A1X7U4Z0"/>
<proteinExistence type="predicted"/>
<evidence type="ECO:0000313" key="1">
    <source>
        <dbReference type="EnsemblMetazoa" id="Aqu2.1.22815_001"/>
    </source>
</evidence>
<accession>A0A1X7U4Z0</accession>
<protein>
    <submittedName>
        <fullName evidence="1">Uncharacterized protein</fullName>
    </submittedName>
</protein>